<feature type="transmembrane region" description="Helical" evidence="8">
    <location>
        <begin position="111"/>
        <end position="131"/>
    </location>
</feature>
<evidence type="ECO:0000313" key="11">
    <source>
        <dbReference type="Proteomes" id="UP000281431"/>
    </source>
</evidence>
<dbReference type="InterPro" id="IPR031623">
    <property type="entry name" value="HisKA_4TM"/>
</dbReference>
<evidence type="ECO:0000256" key="4">
    <source>
        <dbReference type="ARBA" id="ARBA00022777"/>
    </source>
</evidence>
<feature type="domain" description="Histidine kinase" evidence="9">
    <location>
        <begin position="165"/>
        <end position="366"/>
    </location>
</feature>
<dbReference type="EMBL" id="REFZ01000012">
    <property type="protein sequence ID" value="RQG98778.1"/>
    <property type="molecule type" value="Genomic_DNA"/>
</dbReference>
<evidence type="ECO:0000256" key="5">
    <source>
        <dbReference type="ARBA" id="ARBA00022840"/>
    </source>
</evidence>
<dbReference type="InterPro" id="IPR003594">
    <property type="entry name" value="HATPase_dom"/>
</dbReference>
<dbReference type="InterPro" id="IPR036890">
    <property type="entry name" value="HATPase_C_sf"/>
</dbReference>
<keyword evidence="3" id="KW-0547">Nucleotide-binding</keyword>
<feature type="transmembrane region" description="Helical" evidence="8">
    <location>
        <begin position="45"/>
        <end position="68"/>
    </location>
</feature>
<dbReference type="GO" id="GO:0000160">
    <property type="term" value="P:phosphorelay signal transduction system"/>
    <property type="evidence" value="ECO:0007669"/>
    <property type="project" value="UniProtKB-KW"/>
</dbReference>
<dbReference type="InterPro" id="IPR004358">
    <property type="entry name" value="Sig_transdc_His_kin-like_C"/>
</dbReference>
<keyword evidence="5" id="KW-0067">ATP-binding</keyword>
<feature type="region of interest" description="Disordered" evidence="7">
    <location>
        <begin position="360"/>
        <end position="393"/>
    </location>
</feature>
<evidence type="ECO:0000256" key="7">
    <source>
        <dbReference type="SAM" id="MobiDB-lite"/>
    </source>
</evidence>
<evidence type="ECO:0000256" key="8">
    <source>
        <dbReference type="SAM" id="Phobius"/>
    </source>
</evidence>
<keyword evidence="8" id="KW-1133">Transmembrane helix</keyword>
<dbReference type="GO" id="GO:0005524">
    <property type="term" value="F:ATP binding"/>
    <property type="evidence" value="ECO:0007669"/>
    <property type="project" value="UniProtKB-KW"/>
</dbReference>
<evidence type="ECO:0000313" key="10">
    <source>
        <dbReference type="EMBL" id="RQG98778.1"/>
    </source>
</evidence>
<dbReference type="Pfam" id="PF16926">
    <property type="entry name" value="HisKA_4TM"/>
    <property type="match status" value="1"/>
</dbReference>
<reference evidence="10 11" key="1">
    <citation type="submission" date="2018-10" db="EMBL/GenBank/DDBJ databases">
        <title>Natrarchaeobius chitinivorans gen. nov., sp. nov., and Natrarchaeobius haloalkaliphilus sp. nov., alkaliphilic, chitin-utilizing haloarchaea from hypersaline alkaline lakes.</title>
        <authorList>
            <person name="Sorokin D.Y."/>
            <person name="Elcheninov A.G."/>
            <person name="Kostrikina N.A."/>
            <person name="Bale N.J."/>
            <person name="Sinninghe Damste J.S."/>
            <person name="Khijniak T.V."/>
            <person name="Kublanov I.V."/>
            <person name="Toshchakov S.V."/>
        </authorList>
    </citation>
    <scope>NUCLEOTIDE SEQUENCE [LARGE SCALE GENOMIC DNA]</scope>
    <source>
        <strain evidence="10 11">AArcht7</strain>
    </source>
</reference>
<feature type="transmembrane region" description="Helical" evidence="8">
    <location>
        <begin position="12"/>
        <end position="33"/>
    </location>
</feature>
<keyword evidence="8" id="KW-0472">Membrane</keyword>
<gene>
    <name evidence="10" type="ORF">EA472_16290</name>
</gene>
<dbReference type="PANTHER" id="PTHR43065">
    <property type="entry name" value="SENSOR HISTIDINE KINASE"/>
    <property type="match status" value="1"/>
</dbReference>
<dbReference type="GO" id="GO:0016301">
    <property type="term" value="F:kinase activity"/>
    <property type="evidence" value="ECO:0007669"/>
    <property type="project" value="UniProtKB-KW"/>
</dbReference>
<feature type="transmembrane region" description="Helical" evidence="8">
    <location>
        <begin position="80"/>
        <end position="105"/>
    </location>
</feature>
<evidence type="ECO:0000256" key="2">
    <source>
        <dbReference type="ARBA" id="ARBA00022679"/>
    </source>
</evidence>
<dbReference type="AlphaFoldDB" id="A0A3N6M5D1"/>
<dbReference type="Proteomes" id="UP000281431">
    <property type="component" value="Unassembled WGS sequence"/>
</dbReference>
<name>A0A3N6M5D1_NATCH</name>
<evidence type="ECO:0000256" key="3">
    <source>
        <dbReference type="ARBA" id="ARBA00022741"/>
    </source>
</evidence>
<dbReference type="PRINTS" id="PR00344">
    <property type="entry name" value="BCTRLSENSOR"/>
</dbReference>
<keyword evidence="11" id="KW-1185">Reference proteome</keyword>
<dbReference type="SMART" id="SM00387">
    <property type="entry name" value="HATPase_c"/>
    <property type="match status" value="1"/>
</dbReference>
<evidence type="ECO:0000259" key="9">
    <source>
        <dbReference type="PROSITE" id="PS50109"/>
    </source>
</evidence>
<evidence type="ECO:0000256" key="1">
    <source>
        <dbReference type="ARBA" id="ARBA00022553"/>
    </source>
</evidence>
<keyword evidence="4" id="KW-0418">Kinase</keyword>
<proteinExistence type="predicted"/>
<dbReference type="InterPro" id="IPR005467">
    <property type="entry name" value="His_kinase_dom"/>
</dbReference>
<dbReference type="PANTHER" id="PTHR43065:SF10">
    <property type="entry name" value="PEROXIDE STRESS-ACTIVATED HISTIDINE KINASE MAK3"/>
    <property type="match status" value="1"/>
</dbReference>
<dbReference type="SUPFAM" id="SSF55874">
    <property type="entry name" value="ATPase domain of HSP90 chaperone/DNA topoisomerase II/histidine kinase"/>
    <property type="match status" value="1"/>
</dbReference>
<dbReference type="CDD" id="cd00075">
    <property type="entry name" value="HATPase"/>
    <property type="match status" value="1"/>
</dbReference>
<feature type="compositionally biased region" description="Basic and acidic residues" evidence="7">
    <location>
        <begin position="371"/>
        <end position="384"/>
    </location>
</feature>
<keyword evidence="6" id="KW-0902">Two-component regulatory system</keyword>
<sequence>MLGDAQPTDAHPIATPWTVSAFGALSAIALFVWKALFLSLDDAVSLALGFAVIVVPSLALVWAGYRLERGDVPPERYRRIVAWTAGCSVGFLAVNVPPMVLFPWYGIEGTLGWVHFSIVMGAVAGFAIGYVEARSIQQEVEATAAAVRAEQLEYEREMLRYLNDLLRHEVLNSAQIVGGHASLLLAEEPDDRTRSHLETIQRRSESLEDVIDDVRTMLDANECPTENGAVDLSDLVAETVASFRSTYDRATVDATVPASAVVVGNAGVRRIVWNLLENAVEHHDGERPRIDLRVEATADAVVLRVTDDGPGIPEERRGSLFQRKSRNHGLGLYLVRILANRYGGDVELVETGPDGTTVAVTLPRADDDFESANRPDDSESKRDVPATSEPDAD</sequence>
<keyword evidence="1" id="KW-0597">Phosphoprotein</keyword>
<keyword evidence="2" id="KW-0808">Transferase</keyword>
<dbReference type="PROSITE" id="PS50109">
    <property type="entry name" value="HIS_KIN"/>
    <property type="match status" value="1"/>
</dbReference>
<evidence type="ECO:0000256" key="6">
    <source>
        <dbReference type="ARBA" id="ARBA00023012"/>
    </source>
</evidence>
<dbReference type="Gene3D" id="3.30.565.10">
    <property type="entry name" value="Histidine kinase-like ATPase, C-terminal domain"/>
    <property type="match status" value="1"/>
</dbReference>
<accession>A0A3N6M5D1</accession>
<dbReference type="Pfam" id="PF02518">
    <property type="entry name" value="HATPase_c"/>
    <property type="match status" value="1"/>
</dbReference>
<organism evidence="10 11">
    <name type="scientific">Natrarchaeobius chitinivorans</name>
    <dbReference type="NCBI Taxonomy" id="1679083"/>
    <lineage>
        <taxon>Archaea</taxon>
        <taxon>Methanobacteriati</taxon>
        <taxon>Methanobacteriota</taxon>
        <taxon>Stenosarchaea group</taxon>
        <taxon>Halobacteria</taxon>
        <taxon>Halobacteriales</taxon>
        <taxon>Natrialbaceae</taxon>
        <taxon>Natrarchaeobius</taxon>
    </lineage>
</organism>
<keyword evidence="8" id="KW-0812">Transmembrane</keyword>
<comment type="caution">
    <text evidence="10">The sequence shown here is derived from an EMBL/GenBank/DDBJ whole genome shotgun (WGS) entry which is preliminary data.</text>
</comment>
<protein>
    <submittedName>
        <fullName evidence="10">GHKL domain-containing protein</fullName>
    </submittedName>
</protein>
<dbReference type="OrthoDB" id="3369at2157"/>